<protein>
    <submittedName>
        <fullName evidence="1">Uncharacterized protein</fullName>
    </submittedName>
</protein>
<accession>A0A0C3Q1Q8</accession>
<gene>
    <name evidence="1" type="ORF">M407DRAFT_245249</name>
</gene>
<name>A0A0C3Q1Q8_9AGAM</name>
<dbReference type="Proteomes" id="UP000054248">
    <property type="component" value="Unassembled WGS sequence"/>
</dbReference>
<evidence type="ECO:0000313" key="2">
    <source>
        <dbReference type="Proteomes" id="UP000054248"/>
    </source>
</evidence>
<dbReference type="HOGENOM" id="CLU_2559967_0_0_1"/>
<proteinExistence type="predicted"/>
<reference evidence="2" key="2">
    <citation type="submission" date="2015-01" db="EMBL/GenBank/DDBJ databases">
        <title>Evolutionary Origins and Diversification of the Mycorrhizal Mutualists.</title>
        <authorList>
            <consortium name="DOE Joint Genome Institute"/>
            <consortium name="Mycorrhizal Genomics Consortium"/>
            <person name="Kohler A."/>
            <person name="Kuo A."/>
            <person name="Nagy L.G."/>
            <person name="Floudas D."/>
            <person name="Copeland A."/>
            <person name="Barry K.W."/>
            <person name="Cichocki N."/>
            <person name="Veneault-Fourrey C."/>
            <person name="LaButti K."/>
            <person name="Lindquist E.A."/>
            <person name="Lipzen A."/>
            <person name="Lundell T."/>
            <person name="Morin E."/>
            <person name="Murat C."/>
            <person name="Riley R."/>
            <person name="Ohm R."/>
            <person name="Sun H."/>
            <person name="Tunlid A."/>
            <person name="Henrissat B."/>
            <person name="Grigoriev I.V."/>
            <person name="Hibbett D.S."/>
            <person name="Martin F."/>
        </authorList>
    </citation>
    <scope>NUCLEOTIDE SEQUENCE [LARGE SCALE GENOMIC DNA]</scope>
    <source>
        <strain evidence="2">MUT 4182</strain>
    </source>
</reference>
<organism evidence="1 2">
    <name type="scientific">Tulasnella calospora MUT 4182</name>
    <dbReference type="NCBI Taxonomy" id="1051891"/>
    <lineage>
        <taxon>Eukaryota</taxon>
        <taxon>Fungi</taxon>
        <taxon>Dikarya</taxon>
        <taxon>Basidiomycota</taxon>
        <taxon>Agaricomycotina</taxon>
        <taxon>Agaricomycetes</taxon>
        <taxon>Cantharellales</taxon>
        <taxon>Tulasnellaceae</taxon>
        <taxon>Tulasnella</taxon>
    </lineage>
</organism>
<reference evidence="1 2" key="1">
    <citation type="submission" date="2014-04" db="EMBL/GenBank/DDBJ databases">
        <authorList>
            <consortium name="DOE Joint Genome Institute"/>
            <person name="Kuo A."/>
            <person name="Girlanda M."/>
            <person name="Perotto S."/>
            <person name="Kohler A."/>
            <person name="Nagy L.G."/>
            <person name="Floudas D."/>
            <person name="Copeland A."/>
            <person name="Barry K.W."/>
            <person name="Cichocki N."/>
            <person name="Veneault-Fourrey C."/>
            <person name="LaButti K."/>
            <person name="Lindquist E.A."/>
            <person name="Lipzen A."/>
            <person name="Lundell T."/>
            <person name="Morin E."/>
            <person name="Murat C."/>
            <person name="Sun H."/>
            <person name="Tunlid A."/>
            <person name="Henrissat B."/>
            <person name="Grigoriev I.V."/>
            <person name="Hibbett D.S."/>
            <person name="Martin F."/>
            <person name="Nordberg H.P."/>
            <person name="Cantor M.N."/>
            <person name="Hua S.X."/>
        </authorList>
    </citation>
    <scope>NUCLEOTIDE SEQUENCE [LARGE SCALE GENOMIC DNA]</scope>
    <source>
        <strain evidence="1 2">MUT 4182</strain>
    </source>
</reference>
<dbReference type="EMBL" id="KN823116">
    <property type="protein sequence ID" value="KIO22200.1"/>
    <property type="molecule type" value="Genomic_DNA"/>
</dbReference>
<keyword evidence="2" id="KW-1185">Reference proteome</keyword>
<evidence type="ECO:0000313" key="1">
    <source>
        <dbReference type="EMBL" id="KIO22200.1"/>
    </source>
</evidence>
<sequence length="82" mass="9019">MLPSPPIRLNLESGLSTAIATTAAIHRGHQLDRLYQQCRLHRPISPWIFTTKADAAIICRRLLMLPSSAAARTMPTRGDAKA</sequence>
<dbReference type="AlphaFoldDB" id="A0A0C3Q1Q8"/>